<organism evidence="2">
    <name type="scientific">uncultured Dysgonomonas sp</name>
    <dbReference type="NCBI Taxonomy" id="206096"/>
    <lineage>
        <taxon>Bacteria</taxon>
        <taxon>Pseudomonadati</taxon>
        <taxon>Bacteroidota</taxon>
        <taxon>Bacteroidia</taxon>
        <taxon>Bacteroidales</taxon>
        <taxon>Dysgonomonadaceae</taxon>
        <taxon>Dysgonomonas</taxon>
        <taxon>environmental samples</taxon>
    </lineage>
</organism>
<name>A0A212JY50_9BACT</name>
<gene>
    <name evidence="2" type="ORF">KL86DYS2_12595</name>
</gene>
<accession>A0A212JY50</accession>
<keyword evidence="1" id="KW-1133">Transmembrane helix</keyword>
<keyword evidence="1" id="KW-0812">Transmembrane</keyword>
<sequence>MKICKNKNINPIFVLTNKNKSYLFLLHVNLILNLIMIE</sequence>
<dbReference type="AlphaFoldDB" id="A0A212JY50"/>
<proteinExistence type="predicted"/>
<keyword evidence="1" id="KW-0472">Membrane</keyword>
<feature type="transmembrane region" description="Helical" evidence="1">
    <location>
        <begin position="21"/>
        <end position="37"/>
    </location>
</feature>
<evidence type="ECO:0000313" key="2">
    <source>
        <dbReference type="EMBL" id="SBW04343.1"/>
    </source>
</evidence>
<dbReference type="EMBL" id="FLUL01000001">
    <property type="protein sequence ID" value="SBW04343.1"/>
    <property type="molecule type" value="Genomic_DNA"/>
</dbReference>
<reference evidence="2" key="1">
    <citation type="submission" date="2016-04" db="EMBL/GenBank/DDBJ databases">
        <authorList>
            <person name="Evans L.H."/>
            <person name="Alamgir A."/>
            <person name="Owens N."/>
            <person name="Weber N.D."/>
            <person name="Virtaneva K."/>
            <person name="Barbian K."/>
            <person name="Babar A."/>
            <person name="Rosenke K."/>
        </authorList>
    </citation>
    <scope>NUCLEOTIDE SEQUENCE</scope>
    <source>
        <strain evidence="2">86-2</strain>
    </source>
</reference>
<protein>
    <submittedName>
        <fullName evidence="2">Uncharacterized protein</fullName>
    </submittedName>
</protein>
<evidence type="ECO:0000256" key="1">
    <source>
        <dbReference type="SAM" id="Phobius"/>
    </source>
</evidence>